<comment type="cofactor">
    <cofactor evidence="2">
        <name>Mg(2+)</name>
        <dbReference type="ChEBI" id="CHEBI:18420"/>
    </cofactor>
</comment>
<keyword evidence="7" id="KW-0106">Calcium</keyword>
<feature type="non-terminal residue" evidence="13">
    <location>
        <position position="1"/>
    </location>
</feature>
<evidence type="ECO:0000256" key="2">
    <source>
        <dbReference type="ARBA" id="ARBA00001946"/>
    </source>
</evidence>
<dbReference type="Gene3D" id="3.90.850.10">
    <property type="entry name" value="Fumarylacetoacetase-like, C-terminal domain"/>
    <property type="match status" value="1"/>
</dbReference>
<evidence type="ECO:0000256" key="3">
    <source>
        <dbReference type="ARBA" id="ARBA00004782"/>
    </source>
</evidence>
<evidence type="ECO:0000256" key="4">
    <source>
        <dbReference type="ARBA" id="ARBA00012094"/>
    </source>
</evidence>
<dbReference type="PANTHER" id="PTHR43069">
    <property type="entry name" value="FUMARYLACETOACETASE"/>
    <property type="match status" value="1"/>
</dbReference>
<keyword evidence="8" id="KW-0460">Magnesium</keyword>
<dbReference type="InterPro" id="IPR005959">
    <property type="entry name" value="Fumarylacetoacetase"/>
</dbReference>
<feature type="non-terminal residue" evidence="13">
    <location>
        <position position="253"/>
    </location>
</feature>
<dbReference type="GO" id="GO:0046872">
    <property type="term" value="F:metal ion binding"/>
    <property type="evidence" value="ECO:0007669"/>
    <property type="project" value="UniProtKB-KW"/>
</dbReference>
<feature type="domain" description="Fumarylacetoacetase-like C-terminal" evidence="11">
    <location>
        <begin position="62"/>
        <end position="211"/>
    </location>
</feature>
<dbReference type="Pfam" id="PF09298">
    <property type="entry name" value="FAA_hydrolase_N"/>
    <property type="match status" value="1"/>
</dbReference>
<accession>X1D8T9</accession>
<comment type="pathway">
    <text evidence="3">Amino-acid degradation; L-phenylalanine degradation; acetoacetate and fumarate from L-phenylalanine: step 6/6.</text>
</comment>
<name>X1D8T9_9ZZZZ</name>
<dbReference type="GO" id="GO:0004334">
    <property type="term" value="F:fumarylacetoacetase activity"/>
    <property type="evidence" value="ECO:0007669"/>
    <property type="project" value="UniProtKB-EC"/>
</dbReference>
<evidence type="ECO:0000256" key="9">
    <source>
        <dbReference type="ARBA" id="ARBA00022878"/>
    </source>
</evidence>
<dbReference type="InterPro" id="IPR015377">
    <property type="entry name" value="Fumarylacetoacetase_N"/>
</dbReference>
<evidence type="ECO:0000256" key="7">
    <source>
        <dbReference type="ARBA" id="ARBA00022837"/>
    </source>
</evidence>
<evidence type="ECO:0000256" key="6">
    <source>
        <dbReference type="ARBA" id="ARBA00022801"/>
    </source>
</evidence>
<sequence length="253" mass="28447">GDDNINAFMSLGQTVWSETRAAIFDLLHSENQRLRDDHELQISALVPKKSAVMHLPIFVRSFTDFYSSKFHASNVGTMFRGPDKALPPNWLHIPTGYNGRASTVIVSGTPIHRPWGQLKGPKDELPRFAPSQRFDIELEFGAIVGKPSTFGQPVTTTEAFDMIFGYVILNDWSARDIQAWEYQPLGPFQSKATATTISPWIVTREALEPFRMKTPGLEIPLLPYLHEETPNSFDIDMEISLTPENGESTIISR</sequence>
<dbReference type="SUPFAM" id="SSF56529">
    <property type="entry name" value="FAH"/>
    <property type="match status" value="1"/>
</dbReference>
<dbReference type="InterPro" id="IPR036663">
    <property type="entry name" value="Fumarylacetoacetase_C_sf"/>
</dbReference>
<keyword evidence="6" id="KW-0378">Hydrolase</keyword>
<evidence type="ECO:0000259" key="11">
    <source>
        <dbReference type="Pfam" id="PF01557"/>
    </source>
</evidence>
<comment type="cofactor">
    <cofactor evidence="1">
        <name>Ca(2+)</name>
        <dbReference type="ChEBI" id="CHEBI:29108"/>
    </cofactor>
</comment>
<evidence type="ECO:0000313" key="13">
    <source>
        <dbReference type="EMBL" id="GAH17186.1"/>
    </source>
</evidence>
<dbReference type="UniPathway" id="UPA00139">
    <property type="reaction ID" value="UER00341"/>
</dbReference>
<evidence type="ECO:0000256" key="1">
    <source>
        <dbReference type="ARBA" id="ARBA00001913"/>
    </source>
</evidence>
<dbReference type="Pfam" id="PF01557">
    <property type="entry name" value="FAA_hydrolase"/>
    <property type="match status" value="1"/>
</dbReference>
<protein>
    <recommendedName>
        <fullName evidence="4">fumarylacetoacetase</fullName>
        <ecNumber evidence="4">3.7.1.2</ecNumber>
    </recommendedName>
</protein>
<keyword evidence="5" id="KW-0479">Metal-binding</keyword>
<keyword evidence="10" id="KW-0585">Phenylalanine catabolism</keyword>
<dbReference type="InterPro" id="IPR036462">
    <property type="entry name" value="Fumarylacetoacetase_N_sf"/>
</dbReference>
<evidence type="ECO:0000256" key="8">
    <source>
        <dbReference type="ARBA" id="ARBA00022842"/>
    </source>
</evidence>
<evidence type="ECO:0000256" key="10">
    <source>
        <dbReference type="ARBA" id="ARBA00023232"/>
    </source>
</evidence>
<dbReference type="Gene3D" id="2.30.30.230">
    <property type="entry name" value="Fumarylacetoacetase, N-terminal domain"/>
    <property type="match status" value="1"/>
</dbReference>
<dbReference type="GO" id="GO:0006559">
    <property type="term" value="P:L-phenylalanine catabolic process"/>
    <property type="evidence" value="ECO:0007669"/>
    <property type="project" value="UniProtKB-UniPathway"/>
</dbReference>
<dbReference type="EMBL" id="BART01031757">
    <property type="protein sequence ID" value="GAH17186.1"/>
    <property type="molecule type" value="Genomic_DNA"/>
</dbReference>
<evidence type="ECO:0000259" key="12">
    <source>
        <dbReference type="Pfam" id="PF09298"/>
    </source>
</evidence>
<proteinExistence type="predicted"/>
<dbReference type="PANTHER" id="PTHR43069:SF2">
    <property type="entry name" value="FUMARYLACETOACETASE"/>
    <property type="match status" value="1"/>
</dbReference>
<comment type="caution">
    <text evidence="13">The sequence shown here is derived from an EMBL/GenBank/DDBJ whole genome shotgun (WGS) entry which is preliminary data.</text>
</comment>
<evidence type="ECO:0000256" key="5">
    <source>
        <dbReference type="ARBA" id="ARBA00022723"/>
    </source>
</evidence>
<dbReference type="AlphaFoldDB" id="X1D8T9"/>
<gene>
    <name evidence="13" type="ORF">S01H4_55085</name>
</gene>
<keyword evidence="9" id="KW-0828">Tyrosine catabolism</keyword>
<dbReference type="GO" id="GO:0006572">
    <property type="term" value="P:L-tyrosine catabolic process"/>
    <property type="evidence" value="ECO:0007669"/>
    <property type="project" value="UniProtKB-KW"/>
</dbReference>
<dbReference type="SUPFAM" id="SSF63433">
    <property type="entry name" value="Fumarylacetoacetate hydrolase, FAH, N-terminal domain"/>
    <property type="match status" value="1"/>
</dbReference>
<dbReference type="GO" id="GO:1902000">
    <property type="term" value="P:homogentisate catabolic process"/>
    <property type="evidence" value="ECO:0007669"/>
    <property type="project" value="TreeGrafter"/>
</dbReference>
<dbReference type="InterPro" id="IPR011234">
    <property type="entry name" value="Fumarylacetoacetase-like_C"/>
</dbReference>
<organism evidence="13">
    <name type="scientific">marine sediment metagenome</name>
    <dbReference type="NCBI Taxonomy" id="412755"/>
    <lineage>
        <taxon>unclassified sequences</taxon>
        <taxon>metagenomes</taxon>
        <taxon>ecological metagenomes</taxon>
    </lineage>
</organism>
<feature type="domain" description="Fumarylacetoacetase N-terminal" evidence="12">
    <location>
        <begin position="3"/>
        <end position="56"/>
    </location>
</feature>
<dbReference type="EC" id="3.7.1.2" evidence="4"/>
<reference evidence="13" key="1">
    <citation type="journal article" date="2014" name="Front. Microbiol.">
        <title>High frequency of phylogenetically diverse reductive dehalogenase-homologous genes in deep subseafloor sedimentary metagenomes.</title>
        <authorList>
            <person name="Kawai M."/>
            <person name="Futagami T."/>
            <person name="Toyoda A."/>
            <person name="Takaki Y."/>
            <person name="Nishi S."/>
            <person name="Hori S."/>
            <person name="Arai W."/>
            <person name="Tsubouchi T."/>
            <person name="Morono Y."/>
            <person name="Uchiyama I."/>
            <person name="Ito T."/>
            <person name="Fujiyama A."/>
            <person name="Inagaki F."/>
            <person name="Takami H."/>
        </authorList>
    </citation>
    <scope>NUCLEOTIDE SEQUENCE</scope>
    <source>
        <strain evidence="13">Expedition CK06-06</strain>
    </source>
</reference>